<dbReference type="InterPro" id="IPR012340">
    <property type="entry name" value="NA-bd_OB-fold"/>
</dbReference>
<organism>
    <name type="scientific">Culex quinquefasciatus</name>
    <name type="common">Southern house mosquito</name>
    <name type="synonym">Culex pungens</name>
    <dbReference type="NCBI Taxonomy" id="7176"/>
    <lineage>
        <taxon>Eukaryota</taxon>
        <taxon>Metazoa</taxon>
        <taxon>Ecdysozoa</taxon>
        <taxon>Arthropoda</taxon>
        <taxon>Hexapoda</taxon>
        <taxon>Insecta</taxon>
        <taxon>Pterygota</taxon>
        <taxon>Neoptera</taxon>
        <taxon>Endopterygota</taxon>
        <taxon>Diptera</taxon>
        <taxon>Nematocera</taxon>
        <taxon>Culicoidea</taxon>
        <taxon>Culicidae</taxon>
        <taxon>Culicinae</taxon>
        <taxon>Culicini</taxon>
        <taxon>Culex</taxon>
        <taxon>Culex</taxon>
    </lineage>
</organism>
<name>B0W785_CULQU</name>
<dbReference type="STRING" id="7176.B0W785"/>
<dbReference type="AlphaFoldDB" id="B0W785"/>
<feature type="non-terminal residue" evidence="1">
    <location>
        <position position="38"/>
    </location>
</feature>
<reference evidence="1" key="1">
    <citation type="submission" date="2007-03" db="EMBL/GenBank/DDBJ databases">
        <title>Annotation of Culex pipiens quinquefasciatus.</title>
        <authorList>
            <consortium name="The Broad Institute Genome Sequencing Platform"/>
            <person name="Atkinson P.W."/>
            <person name="Hemingway J."/>
            <person name="Christensen B.M."/>
            <person name="Higgs S."/>
            <person name="Kodira C."/>
            <person name="Hannick L."/>
            <person name="Megy K."/>
            <person name="O'Leary S."/>
            <person name="Pearson M."/>
            <person name="Haas B.J."/>
            <person name="Mauceli E."/>
            <person name="Wortman J.R."/>
            <person name="Lee N.H."/>
            <person name="Guigo R."/>
            <person name="Stanke M."/>
            <person name="Alvarado L."/>
            <person name="Amedeo P."/>
            <person name="Antoine C.H."/>
            <person name="Arensburger P."/>
            <person name="Bidwell S.L."/>
            <person name="Crawford M."/>
            <person name="Camaro F."/>
            <person name="Devon K."/>
            <person name="Engels R."/>
            <person name="Hammond M."/>
            <person name="Howarth C."/>
            <person name="Koehrsen M."/>
            <person name="Lawson D."/>
            <person name="Montgomery P."/>
            <person name="Nene V."/>
            <person name="Nusbaum C."/>
            <person name="Puiu D."/>
            <person name="Romero-Severson J."/>
            <person name="Severson D.W."/>
            <person name="Shumway M."/>
            <person name="Sisk P."/>
            <person name="Stolte C."/>
            <person name="Zeng Q."/>
            <person name="Eisenstadt E."/>
            <person name="Fraser-Liggett C."/>
            <person name="Strausberg R."/>
            <person name="Galagan J."/>
            <person name="Birren B."/>
            <person name="Collins F.H."/>
        </authorList>
    </citation>
    <scope>NUCLEOTIDE SEQUENCE [LARGE SCALE GENOMIC DNA]</scope>
    <source>
        <strain evidence="1">JHB</strain>
    </source>
</reference>
<dbReference type="SUPFAM" id="SSF50249">
    <property type="entry name" value="Nucleic acid-binding proteins"/>
    <property type="match status" value="1"/>
</dbReference>
<proteinExistence type="predicted"/>
<evidence type="ECO:0000313" key="1">
    <source>
        <dbReference type="EMBL" id="EDS37690.1"/>
    </source>
</evidence>
<protein>
    <submittedName>
        <fullName evidence="1">DNA replication licensing factor MCM7</fullName>
    </submittedName>
</protein>
<sequence length="38" mass="4310">MNFKEIKIQEHSDHILVGHTSRSVTVMCHGNRPGDHVV</sequence>
<dbReference type="KEGG" id="cqu:CpipJ_CPIJ002951"/>
<dbReference type="HOGENOM" id="CLU_3353612_0_0_1"/>
<dbReference type="InParanoid" id="B0W785"/>
<accession>B0W785</accession>
<dbReference type="EMBL" id="DS231852">
    <property type="protein sequence ID" value="EDS37690.1"/>
    <property type="molecule type" value="Genomic_DNA"/>
</dbReference>
<gene>
    <name evidence="1" type="ORF">CpipJ_CPIJ002951</name>
</gene>